<dbReference type="TCDB" id="1.H.1.5.2">
    <property type="family name" value="the claudin tight junction (claudin1) family"/>
</dbReference>
<evidence type="ECO:0000313" key="2">
    <source>
        <dbReference type="EMBL" id="BAD44718.1"/>
    </source>
</evidence>
<dbReference type="EMDB" id="EMD-2315"/>
<sequence>MAGGPVGVKHPAKTLFLISAITSLLAFTLSLIAIFVPWSWKDTAVGQRTWVDLWKNCIAFVSQPLHPYTCQENDIDQVGSVAGGSMKCRGYFAATQVFIVSGCVFAFLALVFAFLIIGKLWSKPIALALYVCTLTFLAFSCILVSFLMWIVYAEQNCQPGNTLFPLKGYSYGWICAVVATFLAFLAMLTAYLGLFKILSFKPFIPHEEPPMYPVAAEAPVYLEPQPYYEPVAYEYPPVVAPLAPSYAPAYAPAVAYPPVLAAY</sequence>
<name>Q65Z39_EUGGR</name>
<feature type="transmembrane region" description="Helical" evidence="1">
    <location>
        <begin position="91"/>
        <end position="115"/>
    </location>
</feature>
<keyword evidence="1" id="KW-0472">Membrane</keyword>
<dbReference type="EMBL" id="AB167379">
    <property type="protein sequence ID" value="BAD44718.1"/>
    <property type="molecule type" value="mRNA"/>
</dbReference>
<organism evidence="2">
    <name type="scientific">Euglena gracilis</name>
    <dbReference type="NCBI Taxonomy" id="3039"/>
    <lineage>
        <taxon>Eukaryota</taxon>
        <taxon>Discoba</taxon>
        <taxon>Euglenozoa</taxon>
        <taxon>Euglenida</taxon>
        <taxon>Spirocuta</taxon>
        <taxon>Euglenophyceae</taxon>
        <taxon>Euglenales</taxon>
        <taxon>Euglenaceae</taxon>
        <taxon>Euglena</taxon>
    </lineage>
</organism>
<feature type="transmembrane region" description="Helical" evidence="1">
    <location>
        <begin position="171"/>
        <end position="194"/>
    </location>
</feature>
<reference evidence="2" key="1">
    <citation type="submission" date="2004-03" db="EMBL/GenBank/DDBJ databases">
        <title>Molecular cloning of IP39, an integral memblane protein of Euglena gracilis.</title>
        <authorList>
            <person name="Suetomo Y."/>
            <person name="Suzaki T."/>
        </authorList>
    </citation>
    <scope>NUCLEOTIDE SEQUENCE</scope>
</reference>
<dbReference type="AlphaFoldDB" id="Q65Z39"/>
<feature type="transmembrane region" description="Helical" evidence="1">
    <location>
        <begin position="127"/>
        <end position="151"/>
    </location>
</feature>
<evidence type="ECO:0000256" key="1">
    <source>
        <dbReference type="SAM" id="Phobius"/>
    </source>
</evidence>
<dbReference type="EMDB" id="EMD-2314"/>
<protein>
    <submittedName>
        <fullName evidence="2">Alpha-type IP39</fullName>
    </submittedName>
</protein>
<feature type="transmembrane region" description="Helical" evidence="1">
    <location>
        <begin position="15"/>
        <end position="40"/>
    </location>
</feature>
<dbReference type="Gene3D" id="1.20.140.150">
    <property type="match status" value="1"/>
</dbReference>
<proteinExistence type="evidence at transcript level"/>
<keyword evidence="1" id="KW-1133">Transmembrane helix</keyword>
<gene>
    <name evidence="2" type="primary">a-IP39</name>
</gene>
<keyword evidence="1" id="KW-0812">Transmembrane</keyword>
<accession>Q65Z39</accession>